<organism evidence="1">
    <name type="scientific">Herelleviridae sp. cttEB8</name>
    <dbReference type="NCBI Taxonomy" id="2825832"/>
    <lineage>
        <taxon>Viruses</taxon>
        <taxon>Duplodnaviria</taxon>
        <taxon>Heunggongvirae</taxon>
        <taxon>Uroviricota</taxon>
        <taxon>Caudoviricetes</taxon>
        <taxon>Herelleviridae</taxon>
    </lineage>
</organism>
<proteinExistence type="predicted"/>
<dbReference type="EMBL" id="BK015344">
    <property type="protein sequence ID" value="DAE02272.1"/>
    <property type="molecule type" value="Genomic_DNA"/>
</dbReference>
<reference evidence="1" key="1">
    <citation type="journal article" date="2021" name="Proc. Natl. Acad. Sci. U.S.A.">
        <title>A Catalog of Tens of Thousands of Viruses from Human Metagenomes Reveals Hidden Associations with Chronic Diseases.</title>
        <authorList>
            <person name="Tisza M.J."/>
            <person name="Buck C.B."/>
        </authorList>
    </citation>
    <scope>NUCLEOTIDE SEQUENCE</scope>
    <source>
        <strain evidence="1">CttEB8</strain>
    </source>
</reference>
<evidence type="ECO:0000313" key="1">
    <source>
        <dbReference type="EMBL" id="DAE02272.1"/>
    </source>
</evidence>
<name>A0A8S5P6J0_9CAUD</name>
<accession>A0A8S5P6J0</accession>
<sequence>MKWLAIPIEELKQFDKDWKTRRTNNDGTKALLHEETYNILVPPVMTISESEEVVEDVVYPYPLMDENEIMNSNEWTKDEEL</sequence>
<protein>
    <submittedName>
        <fullName evidence="1">Uncharacterized protein</fullName>
    </submittedName>
</protein>